<dbReference type="AlphaFoldDB" id="A0A8S9KPG6"/>
<accession>A0A8S9KPG6</accession>
<comment type="caution">
    <text evidence="1">The sequence shown here is derived from an EMBL/GenBank/DDBJ whole genome shotgun (WGS) entry which is preliminary data.</text>
</comment>
<sequence>MNKTMASSYYSAQIKQCLEHGGRNQSRHLKTIHAHIIIALPSPETILHNKLVHGYAKIRNSTYARQAFDEIPQPNLNSWNSPNLGISLRWNAPSRSFLFVMVSPGTCLFRVTP</sequence>
<proteinExistence type="predicted"/>
<evidence type="ECO:0000313" key="1">
    <source>
        <dbReference type="EMBL" id="KAF2597200.1"/>
    </source>
</evidence>
<organism evidence="1 2">
    <name type="scientific">Brassica cretica</name>
    <name type="common">Mustard</name>
    <dbReference type="NCBI Taxonomy" id="69181"/>
    <lineage>
        <taxon>Eukaryota</taxon>
        <taxon>Viridiplantae</taxon>
        <taxon>Streptophyta</taxon>
        <taxon>Embryophyta</taxon>
        <taxon>Tracheophyta</taxon>
        <taxon>Spermatophyta</taxon>
        <taxon>Magnoliopsida</taxon>
        <taxon>eudicotyledons</taxon>
        <taxon>Gunneridae</taxon>
        <taxon>Pentapetalae</taxon>
        <taxon>rosids</taxon>
        <taxon>malvids</taxon>
        <taxon>Brassicales</taxon>
        <taxon>Brassicaceae</taxon>
        <taxon>Brassiceae</taxon>
        <taxon>Brassica</taxon>
    </lineage>
</organism>
<gene>
    <name evidence="1" type="ORF">F2Q68_00008618</name>
</gene>
<protein>
    <submittedName>
        <fullName evidence="1">Uncharacterized protein</fullName>
    </submittedName>
</protein>
<name>A0A8S9KPG6_BRACR</name>
<evidence type="ECO:0000313" key="2">
    <source>
        <dbReference type="Proteomes" id="UP000712281"/>
    </source>
</evidence>
<dbReference type="EMBL" id="QGKW02000717">
    <property type="protein sequence ID" value="KAF2597200.1"/>
    <property type="molecule type" value="Genomic_DNA"/>
</dbReference>
<reference evidence="1" key="1">
    <citation type="submission" date="2019-12" db="EMBL/GenBank/DDBJ databases">
        <title>Genome sequencing and annotation of Brassica cretica.</title>
        <authorList>
            <person name="Studholme D.J."/>
            <person name="Sarris P.F."/>
        </authorList>
    </citation>
    <scope>NUCLEOTIDE SEQUENCE</scope>
    <source>
        <strain evidence="1">PFS-001/15</strain>
        <tissue evidence="1">Leaf</tissue>
    </source>
</reference>
<dbReference type="Proteomes" id="UP000712281">
    <property type="component" value="Unassembled WGS sequence"/>
</dbReference>